<organism evidence="1">
    <name type="scientific">uncultured Desulfobacterium sp</name>
    <dbReference type="NCBI Taxonomy" id="201089"/>
    <lineage>
        <taxon>Bacteria</taxon>
        <taxon>Pseudomonadati</taxon>
        <taxon>Thermodesulfobacteriota</taxon>
        <taxon>Desulfobacteria</taxon>
        <taxon>Desulfobacterales</taxon>
        <taxon>Desulfobacteriaceae</taxon>
        <taxon>Desulfobacterium</taxon>
        <taxon>environmental samples</taxon>
    </lineage>
</organism>
<proteinExistence type="predicted"/>
<gene>
    <name evidence="1" type="ORF">N47_E48370</name>
</gene>
<name>E1YJ71_9BACT</name>
<evidence type="ECO:0000313" key="1">
    <source>
        <dbReference type="EMBL" id="CBX31325.1"/>
    </source>
</evidence>
<accession>E1YJ71</accession>
<dbReference type="AlphaFoldDB" id="E1YJ71"/>
<dbReference type="EMBL" id="FR695877">
    <property type="protein sequence ID" value="CBX31325.1"/>
    <property type="molecule type" value="Genomic_DNA"/>
</dbReference>
<protein>
    <submittedName>
        <fullName evidence="1">Uncharacterized protein</fullName>
    </submittedName>
</protein>
<reference evidence="1" key="1">
    <citation type="journal article" date="2011" name="Environ. Microbiol.">
        <title>Genomic insights into the metabolic potential of the polycyclic aromatic hydrocarbon degrading sulfate-reducing Deltaproteobacterium N47.</title>
        <authorList>
            <person name="Bergmann F."/>
            <person name="Selesi D."/>
            <person name="Weinmaier T."/>
            <person name="Tischler P."/>
            <person name="Rattei T."/>
            <person name="Meckenstock R.U."/>
        </authorList>
    </citation>
    <scope>NUCLEOTIDE SEQUENCE</scope>
</reference>
<sequence length="58" mass="6501">MDELLKIITNMDTEDALAKITKILGRLLADLDNEARERFLMNLIGQSEGDKVSGMVHL</sequence>